<dbReference type="GO" id="GO:0008270">
    <property type="term" value="F:zinc ion binding"/>
    <property type="evidence" value="ECO:0007669"/>
    <property type="project" value="TreeGrafter"/>
</dbReference>
<gene>
    <name evidence="10" type="ORF">PSYICH_LOCUS7494</name>
</gene>
<evidence type="ECO:0000256" key="5">
    <source>
        <dbReference type="ARBA" id="ARBA00022723"/>
    </source>
</evidence>
<evidence type="ECO:0000256" key="2">
    <source>
        <dbReference type="ARBA" id="ARBA00004481"/>
    </source>
</evidence>
<dbReference type="PROSITE" id="PS51837">
    <property type="entry name" value="LITAF"/>
    <property type="match status" value="1"/>
</dbReference>
<evidence type="ECO:0000256" key="3">
    <source>
        <dbReference type="ARBA" id="ARBA00004630"/>
    </source>
</evidence>
<evidence type="ECO:0000256" key="4">
    <source>
        <dbReference type="ARBA" id="ARBA00005975"/>
    </source>
</evidence>
<comment type="similarity">
    <text evidence="4">Belongs to the CDIP1/LITAF family.</text>
</comment>
<dbReference type="GO" id="GO:0031902">
    <property type="term" value="C:late endosome membrane"/>
    <property type="evidence" value="ECO:0007669"/>
    <property type="project" value="UniProtKB-SubCell"/>
</dbReference>
<keyword evidence="6" id="KW-0862">Zinc</keyword>
<proteinExistence type="inferred from homology"/>
<keyword evidence="8" id="KW-1133">Transmembrane helix</keyword>
<feature type="transmembrane region" description="Helical" evidence="8">
    <location>
        <begin position="40"/>
        <end position="59"/>
    </location>
</feature>
<dbReference type="PANTHER" id="PTHR23292">
    <property type="entry name" value="LIPOPOLYSACCHARIDE-INDUCED TUMOR NECROSIS FACTOR-ALPHA FACTOR"/>
    <property type="match status" value="1"/>
</dbReference>
<keyword evidence="7 8" id="KW-0472">Membrane</keyword>
<dbReference type="InterPro" id="IPR006629">
    <property type="entry name" value="LITAF"/>
</dbReference>
<evidence type="ECO:0000256" key="1">
    <source>
        <dbReference type="ARBA" id="ARBA00004414"/>
    </source>
</evidence>
<keyword evidence="5" id="KW-0479">Metal-binding</keyword>
<keyword evidence="11" id="KW-1185">Reference proteome</keyword>
<evidence type="ECO:0000313" key="10">
    <source>
        <dbReference type="EMBL" id="CAH1105517.1"/>
    </source>
</evidence>
<feature type="domain" description="LITAF" evidence="9">
    <location>
        <begin position="2"/>
        <end position="84"/>
    </location>
</feature>
<comment type="subcellular location">
    <subcellularLocation>
        <location evidence="2">Endosome membrane</location>
        <topology evidence="2">Peripheral membrane protein</topology>
    </subcellularLocation>
    <subcellularLocation>
        <location evidence="1">Late endosome membrane</location>
    </subcellularLocation>
    <subcellularLocation>
        <location evidence="3">Lysosome membrane</location>
        <topology evidence="3">Peripheral membrane protein</topology>
        <orientation evidence="3">Cytoplasmic side</orientation>
    </subcellularLocation>
</comment>
<keyword evidence="8" id="KW-0812">Transmembrane</keyword>
<dbReference type="Proteomes" id="UP001153636">
    <property type="component" value="Chromosome 2"/>
</dbReference>
<dbReference type="EMBL" id="OV651814">
    <property type="protein sequence ID" value="CAH1105517.1"/>
    <property type="molecule type" value="Genomic_DNA"/>
</dbReference>
<evidence type="ECO:0000256" key="7">
    <source>
        <dbReference type="ARBA" id="ARBA00023136"/>
    </source>
</evidence>
<dbReference type="PANTHER" id="PTHR23292:SF6">
    <property type="entry name" value="FI16602P1-RELATED"/>
    <property type="match status" value="1"/>
</dbReference>
<protein>
    <recommendedName>
        <fullName evidence="9">LITAF domain-containing protein</fullName>
    </recommendedName>
</protein>
<sequence length="84" mass="9563">MADGVHLSPTYLIYSPDPQAIVCPYCRNRVITYVVNIPSVHTYIVSCLLCIIFCPLYWLPFVCASTQTRNHFCPICRSFLGSYP</sequence>
<dbReference type="InterPro" id="IPR037519">
    <property type="entry name" value="LITAF_fam"/>
</dbReference>
<evidence type="ECO:0000313" key="11">
    <source>
        <dbReference type="Proteomes" id="UP001153636"/>
    </source>
</evidence>
<evidence type="ECO:0000256" key="8">
    <source>
        <dbReference type="SAM" id="Phobius"/>
    </source>
</evidence>
<evidence type="ECO:0000256" key="6">
    <source>
        <dbReference type="ARBA" id="ARBA00022833"/>
    </source>
</evidence>
<name>A0A9P0GDI5_9CUCU</name>
<dbReference type="OrthoDB" id="5599753at2759"/>
<organism evidence="10 11">
    <name type="scientific">Psylliodes chrysocephalus</name>
    <dbReference type="NCBI Taxonomy" id="3402493"/>
    <lineage>
        <taxon>Eukaryota</taxon>
        <taxon>Metazoa</taxon>
        <taxon>Ecdysozoa</taxon>
        <taxon>Arthropoda</taxon>
        <taxon>Hexapoda</taxon>
        <taxon>Insecta</taxon>
        <taxon>Pterygota</taxon>
        <taxon>Neoptera</taxon>
        <taxon>Endopterygota</taxon>
        <taxon>Coleoptera</taxon>
        <taxon>Polyphaga</taxon>
        <taxon>Cucujiformia</taxon>
        <taxon>Chrysomeloidea</taxon>
        <taxon>Chrysomelidae</taxon>
        <taxon>Galerucinae</taxon>
        <taxon>Alticini</taxon>
        <taxon>Psylliodes</taxon>
    </lineage>
</organism>
<dbReference type="GO" id="GO:0005765">
    <property type="term" value="C:lysosomal membrane"/>
    <property type="evidence" value="ECO:0007669"/>
    <property type="project" value="UniProtKB-SubCell"/>
</dbReference>
<dbReference type="SMART" id="SM00714">
    <property type="entry name" value="LITAF"/>
    <property type="match status" value="1"/>
</dbReference>
<dbReference type="AlphaFoldDB" id="A0A9P0GDI5"/>
<reference evidence="10" key="1">
    <citation type="submission" date="2022-01" db="EMBL/GenBank/DDBJ databases">
        <authorList>
            <person name="King R."/>
        </authorList>
    </citation>
    <scope>NUCLEOTIDE SEQUENCE</scope>
</reference>
<dbReference type="Pfam" id="PF10601">
    <property type="entry name" value="zf-LITAF-like"/>
    <property type="match status" value="1"/>
</dbReference>
<accession>A0A9P0GDI5</accession>
<evidence type="ECO:0000259" key="9">
    <source>
        <dbReference type="PROSITE" id="PS51837"/>
    </source>
</evidence>